<evidence type="ECO:0000259" key="7">
    <source>
        <dbReference type="PROSITE" id="PS50192"/>
    </source>
</evidence>
<keyword evidence="5 6" id="KW-0472">Membrane</keyword>
<dbReference type="Gene3D" id="1.20.5.110">
    <property type="match status" value="1"/>
</dbReference>
<keyword evidence="2" id="KW-0813">Transport</keyword>
<reference evidence="9" key="2">
    <citation type="submission" date="2010-04" db="EMBL/GenBank/DDBJ databases">
        <authorList>
            <person name="Buell R."/>
            <person name="Hamilton J."/>
            <person name="Hostetler J."/>
        </authorList>
    </citation>
    <scope>NUCLEOTIDE SEQUENCE [LARGE SCALE GENOMIC DNA]</scope>
    <source>
        <strain evidence="9">DAOM:BR144</strain>
    </source>
</reference>
<dbReference type="PROSITE" id="PS50192">
    <property type="entry name" value="T_SNARE"/>
    <property type="match status" value="1"/>
</dbReference>
<dbReference type="GO" id="GO:0016020">
    <property type="term" value="C:membrane"/>
    <property type="evidence" value="ECO:0007669"/>
    <property type="project" value="UniProtKB-SubCell"/>
</dbReference>
<evidence type="ECO:0000256" key="4">
    <source>
        <dbReference type="ARBA" id="ARBA00022989"/>
    </source>
</evidence>
<comment type="subcellular location">
    <subcellularLocation>
        <location evidence="1">Membrane</location>
        <topology evidence="1">Single-pass membrane protein</topology>
    </subcellularLocation>
</comment>
<sequence length="112" mass="12658">MEPDEHQSDYEDASTPRIHDRITKATQDQELQLDAIHTGVKRLKHQAIATNEEVVQQNEMLDHISIQVSDTDAAVQQQTQAAKKVAKKQKHLCVYYMIICLLAVALIVVLVI</sequence>
<keyword evidence="4 6" id="KW-1133">Transmembrane helix</keyword>
<feature type="transmembrane region" description="Helical" evidence="6">
    <location>
        <begin position="93"/>
        <end position="111"/>
    </location>
</feature>
<evidence type="ECO:0000256" key="6">
    <source>
        <dbReference type="SAM" id="Phobius"/>
    </source>
</evidence>
<evidence type="ECO:0000313" key="8">
    <source>
        <dbReference type="EnsemblProtists" id="PYU1_T011815"/>
    </source>
</evidence>
<dbReference type="AlphaFoldDB" id="K3X3L6"/>
<dbReference type="InParanoid" id="K3X3L6"/>
<reference evidence="8" key="3">
    <citation type="submission" date="2015-02" db="UniProtKB">
        <authorList>
            <consortium name="EnsemblProtists"/>
        </authorList>
    </citation>
    <scope>IDENTIFICATION</scope>
    <source>
        <strain evidence="8">DAOM BR144</strain>
    </source>
</reference>
<name>K3X3L6_GLOUD</name>
<evidence type="ECO:0000256" key="2">
    <source>
        <dbReference type="ARBA" id="ARBA00022448"/>
    </source>
</evidence>
<dbReference type="EMBL" id="GL376637">
    <property type="status" value="NOT_ANNOTATED_CDS"/>
    <property type="molecule type" value="Genomic_DNA"/>
</dbReference>
<dbReference type="CDD" id="cd15841">
    <property type="entry name" value="SNARE_Qc"/>
    <property type="match status" value="1"/>
</dbReference>
<dbReference type="HOGENOM" id="CLU_167910_0_0_1"/>
<dbReference type="SMART" id="SM00397">
    <property type="entry name" value="t_SNARE"/>
    <property type="match status" value="1"/>
</dbReference>
<reference evidence="9" key="1">
    <citation type="journal article" date="2010" name="Genome Biol.">
        <title>Genome sequence of the necrotrophic plant pathogen Pythium ultimum reveals original pathogenicity mechanisms and effector repertoire.</title>
        <authorList>
            <person name="Levesque C.A."/>
            <person name="Brouwer H."/>
            <person name="Cano L."/>
            <person name="Hamilton J.P."/>
            <person name="Holt C."/>
            <person name="Huitema E."/>
            <person name="Raffaele S."/>
            <person name="Robideau G.P."/>
            <person name="Thines M."/>
            <person name="Win J."/>
            <person name="Zerillo M.M."/>
            <person name="Beakes G.W."/>
            <person name="Boore J.L."/>
            <person name="Busam D."/>
            <person name="Dumas B."/>
            <person name="Ferriera S."/>
            <person name="Fuerstenberg S.I."/>
            <person name="Gachon C.M."/>
            <person name="Gaulin E."/>
            <person name="Govers F."/>
            <person name="Grenville-Briggs L."/>
            <person name="Horner N."/>
            <person name="Hostetler J."/>
            <person name="Jiang R.H."/>
            <person name="Johnson J."/>
            <person name="Krajaejun T."/>
            <person name="Lin H."/>
            <person name="Meijer H.J."/>
            <person name="Moore B."/>
            <person name="Morris P."/>
            <person name="Phuntmart V."/>
            <person name="Puiu D."/>
            <person name="Shetty J."/>
            <person name="Stajich J.E."/>
            <person name="Tripathy S."/>
            <person name="Wawra S."/>
            <person name="van West P."/>
            <person name="Whitty B.R."/>
            <person name="Coutinho P.M."/>
            <person name="Henrissat B."/>
            <person name="Martin F."/>
            <person name="Thomas P.D."/>
            <person name="Tyler B.M."/>
            <person name="De Vries R.P."/>
            <person name="Kamoun S."/>
            <person name="Yandell M."/>
            <person name="Tisserat N."/>
            <person name="Buell C.R."/>
        </authorList>
    </citation>
    <scope>NUCLEOTIDE SEQUENCE</scope>
    <source>
        <strain evidence="9">DAOM:BR144</strain>
    </source>
</reference>
<organism evidence="8 9">
    <name type="scientific">Globisporangium ultimum (strain ATCC 200006 / CBS 805.95 / DAOM BR144)</name>
    <name type="common">Pythium ultimum</name>
    <dbReference type="NCBI Taxonomy" id="431595"/>
    <lineage>
        <taxon>Eukaryota</taxon>
        <taxon>Sar</taxon>
        <taxon>Stramenopiles</taxon>
        <taxon>Oomycota</taxon>
        <taxon>Peronosporomycetes</taxon>
        <taxon>Pythiales</taxon>
        <taxon>Pythiaceae</taxon>
        <taxon>Globisporangium</taxon>
    </lineage>
</organism>
<dbReference type="eggNOG" id="ENOG502SSXI">
    <property type="taxonomic scope" value="Eukaryota"/>
</dbReference>
<protein>
    <recommendedName>
        <fullName evidence="7">t-SNARE coiled-coil homology domain-containing protein</fullName>
    </recommendedName>
</protein>
<dbReference type="OMA" id="CYYVIIF"/>
<proteinExistence type="predicted"/>
<evidence type="ECO:0000256" key="1">
    <source>
        <dbReference type="ARBA" id="ARBA00004167"/>
    </source>
</evidence>
<keyword evidence="9" id="KW-1185">Reference proteome</keyword>
<accession>K3X3L6</accession>
<dbReference type="GO" id="GO:0012505">
    <property type="term" value="C:endomembrane system"/>
    <property type="evidence" value="ECO:0007669"/>
    <property type="project" value="UniProtKB-ARBA"/>
</dbReference>
<dbReference type="GO" id="GO:0005737">
    <property type="term" value="C:cytoplasm"/>
    <property type="evidence" value="ECO:0007669"/>
    <property type="project" value="UniProtKB-ARBA"/>
</dbReference>
<dbReference type="VEuPathDB" id="FungiDB:PYU1_G011789"/>
<evidence type="ECO:0000256" key="5">
    <source>
        <dbReference type="ARBA" id="ARBA00023136"/>
    </source>
</evidence>
<dbReference type="SUPFAM" id="SSF58038">
    <property type="entry name" value="SNARE fusion complex"/>
    <property type="match status" value="1"/>
</dbReference>
<evidence type="ECO:0000256" key="3">
    <source>
        <dbReference type="ARBA" id="ARBA00022692"/>
    </source>
</evidence>
<evidence type="ECO:0000313" key="9">
    <source>
        <dbReference type="Proteomes" id="UP000019132"/>
    </source>
</evidence>
<dbReference type="InterPro" id="IPR000727">
    <property type="entry name" value="T_SNARE_dom"/>
</dbReference>
<keyword evidence="3 6" id="KW-0812">Transmembrane</keyword>
<dbReference type="PANTHER" id="PTHR12791">
    <property type="entry name" value="GOLGI SNARE BET1-RELATED"/>
    <property type="match status" value="1"/>
</dbReference>
<dbReference type="EnsemblProtists" id="PYU1_T011815">
    <property type="protein sequence ID" value="PYU1_T011815"/>
    <property type="gene ID" value="PYU1_G011789"/>
</dbReference>
<feature type="domain" description="T-SNARE coiled-coil homology" evidence="7">
    <location>
        <begin position="23"/>
        <end position="85"/>
    </location>
</feature>
<dbReference type="Proteomes" id="UP000019132">
    <property type="component" value="Unassembled WGS sequence"/>
</dbReference>